<keyword evidence="5 6" id="KW-0234">DNA repair</keyword>
<dbReference type="InterPro" id="IPR003583">
    <property type="entry name" value="Hlx-hairpin-Hlx_DNA-bd_motif"/>
</dbReference>
<evidence type="ECO:0000259" key="7">
    <source>
        <dbReference type="SMART" id="SM00278"/>
    </source>
</evidence>
<keyword evidence="2 6" id="KW-0227">DNA damage</keyword>
<comment type="caution">
    <text evidence="8">The sequence shown here is derived from an EMBL/GenBank/DDBJ whole genome shotgun (WGS) entry which is preliminary data.</text>
</comment>
<dbReference type="CDD" id="cd14332">
    <property type="entry name" value="UBA_RuvA_C"/>
    <property type="match status" value="1"/>
</dbReference>
<evidence type="ECO:0000256" key="5">
    <source>
        <dbReference type="ARBA" id="ARBA00023204"/>
    </source>
</evidence>
<dbReference type="Gene3D" id="2.40.50.140">
    <property type="entry name" value="Nucleic acid-binding proteins"/>
    <property type="match status" value="1"/>
</dbReference>
<evidence type="ECO:0000256" key="3">
    <source>
        <dbReference type="ARBA" id="ARBA00023125"/>
    </source>
</evidence>
<dbReference type="Gene3D" id="1.10.150.20">
    <property type="entry name" value="5' to 3' exonuclease, C-terminal subdomain"/>
    <property type="match status" value="1"/>
</dbReference>
<dbReference type="InterPro" id="IPR013849">
    <property type="entry name" value="DNA_helicase_Holl-junc_RuvA_I"/>
</dbReference>
<comment type="domain">
    <text evidence="6">Has three domains with a flexible linker between the domains II and III and assumes an 'L' shape. Domain III is highly mobile and contacts RuvB.</text>
</comment>
<keyword evidence="4 6" id="KW-0233">DNA recombination</keyword>
<evidence type="ECO:0000313" key="9">
    <source>
        <dbReference type="Proteomes" id="UP001165395"/>
    </source>
</evidence>
<dbReference type="SUPFAM" id="SSF50249">
    <property type="entry name" value="Nucleic acid-binding proteins"/>
    <property type="match status" value="1"/>
</dbReference>
<feature type="domain" description="Helix-hairpin-helix DNA-binding motif class 1" evidence="7">
    <location>
        <begin position="108"/>
        <end position="127"/>
    </location>
</feature>
<dbReference type="Pfam" id="PF14520">
    <property type="entry name" value="HHH_5"/>
    <property type="match status" value="1"/>
</dbReference>
<dbReference type="SUPFAM" id="SSF46929">
    <property type="entry name" value="DNA helicase RuvA subunit, C-terminal domain"/>
    <property type="match status" value="1"/>
</dbReference>
<name>A0ABS8D5I8_9NEIS</name>
<dbReference type="EMBL" id="JAJBZT010000003">
    <property type="protein sequence ID" value="MCB6183437.1"/>
    <property type="molecule type" value="Genomic_DNA"/>
</dbReference>
<comment type="subcellular location">
    <subcellularLocation>
        <location evidence="6">Cytoplasm</location>
    </subcellularLocation>
</comment>
<dbReference type="Proteomes" id="UP001165395">
    <property type="component" value="Unassembled WGS sequence"/>
</dbReference>
<dbReference type="NCBIfam" id="TIGR00084">
    <property type="entry name" value="ruvA"/>
    <property type="match status" value="1"/>
</dbReference>
<evidence type="ECO:0000313" key="8">
    <source>
        <dbReference type="EMBL" id="MCB6183437.1"/>
    </source>
</evidence>
<feature type="domain" description="Helix-hairpin-helix DNA-binding motif class 1" evidence="7">
    <location>
        <begin position="73"/>
        <end position="92"/>
    </location>
</feature>
<sequence>MIGYLQGVILEKAPPAILLLAGDVGYEVDVPMSTFYDLPPAGGAVKLFIHTVIREDAHLLFGFASKDEREVFRKLLKVSGVGPRLALAVLSGMSVKEFALVIANADAARLAKVPGIGKKTAERLLLELGGKISIAEPLLPGIIAPVVSASDEVSQALVALGYSEKEACLAVKALPEGSSVEDGIRLALKHLARV</sequence>
<dbReference type="SMART" id="SM00278">
    <property type="entry name" value="HhH1"/>
    <property type="match status" value="2"/>
</dbReference>
<dbReference type="Pfam" id="PF07499">
    <property type="entry name" value="RuvA_C"/>
    <property type="match status" value="1"/>
</dbReference>
<dbReference type="HAMAP" id="MF_00031">
    <property type="entry name" value="DNA_HJ_migration_RuvA"/>
    <property type="match status" value="1"/>
</dbReference>
<keyword evidence="3 6" id="KW-0238">DNA-binding</keyword>
<dbReference type="InterPro" id="IPR012340">
    <property type="entry name" value="NA-bd_OB-fold"/>
</dbReference>
<keyword evidence="8" id="KW-0378">Hydrolase</keyword>
<dbReference type="InterPro" id="IPR036267">
    <property type="entry name" value="RuvA_C_sf"/>
</dbReference>
<organism evidence="8 9">
    <name type="scientific">Leeia speluncae</name>
    <dbReference type="NCBI Taxonomy" id="2884804"/>
    <lineage>
        <taxon>Bacteria</taxon>
        <taxon>Pseudomonadati</taxon>
        <taxon>Pseudomonadota</taxon>
        <taxon>Betaproteobacteria</taxon>
        <taxon>Neisseriales</taxon>
        <taxon>Leeiaceae</taxon>
        <taxon>Leeia</taxon>
    </lineage>
</organism>
<dbReference type="RefSeq" id="WP_227180200.1">
    <property type="nucleotide sequence ID" value="NZ_JAJBZT010000003.1"/>
</dbReference>
<comment type="subunit">
    <text evidence="6">Homotetramer. Forms an RuvA(8)-RuvB(12)-Holliday junction (HJ) complex. HJ DNA is sandwiched between 2 RuvA tetramers; dsDNA enters through RuvA and exits via RuvB. An RuvB hexamer assembles on each DNA strand where it exits the tetramer. Each RuvB hexamer is contacted by two RuvA subunits (via domain III) on 2 adjacent RuvB subunits; this complex drives branch migration. In the full resolvosome a probable DNA-RuvA(4)-RuvB(12)-RuvC(2) complex forms which resolves the HJ.</text>
</comment>
<feature type="region of interest" description="Domain III" evidence="6">
    <location>
        <begin position="147"/>
        <end position="194"/>
    </location>
</feature>
<dbReference type="SUPFAM" id="SSF47781">
    <property type="entry name" value="RuvA domain 2-like"/>
    <property type="match status" value="1"/>
</dbReference>
<evidence type="ECO:0000256" key="2">
    <source>
        <dbReference type="ARBA" id="ARBA00022763"/>
    </source>
</evidence>
<dbReference type="InterPro" id="IPR011114">
    <property type="entry name" value="RuvA_C"/>
</dbReference>
<evidence type="ECO:0000256" key="4">
    <source>
        <dbReference type="ARBA" id="ARBA00023172"/>
    </source>
</evidence>
<feature type="region of interest" description="Domain I" evidence="6">
    <location>
        <begin position="1"/>
        <end position="64"/>
    </location>
</feature>
<gene>
    <name evidence="6 8" type="primary">ruvA</name>
    <name evidence="8" type="ORF">LIN78_07745</name>
</gene>
<proteinExistence type="inferred from homology"/>
<comment type="function">
    <text evidence="6">The RuvA-RuvB-RuvC complex processes Holliday junction (HJ) DNA during genetic recombination and DNA repair, while the RuvA-RuvB complex plays an important role in the rescue of blocked DNA replication forks via replication fork reversal (RFR). RuvA specifically binds to HJ cruciform DNA, conferring on it an open structure. The RuvB hexamer acts as an ATP-dependent pump, pulling dsDNA into and through the RuvAB complex. HJ branch migration allows RuvC to scan DNA until it finds its consensus sequence, where it cleaves and resolves the cruciform DNA.</text>
</comment>
<evidence type="ECO:0000256" key="6">
    <source>
        <dbReference type="HAMAP-Rule" id="MF_00031"/>
    </source>
</evidence>
<keyword evidence="1 6" id="KW-0963">Cytoplasm</keyword>
<dbReference type="GO" id="GO:0016787">
    <property type="term" value="F:hydrolase activity"/>
    <property type="evidence" value="ECO:0007669"/>
    <property type="project" value="UniProtKB-KW"/>
</dbReference>
<dbReference type="Gene3D" id="1.10.8.10">
    <property type="entry name" value="DNA helicase RuvA subunit, C-terminal domain"/>
    <property type="match status" value="1"/>
</dbReference>
<dbReference type="GO" id="GO:0003678">
    <property type="term" value="F:DNA helicase activity"/>
    <property type="evidence" value="ECO:0007669"/>
    <property type="project" value="UniProtKB-EC"/>
</dbReference>
<evidence type="ECO:0000256" key="1">
    <source>
        <dbReference type="ARBA" id="ARBA00022490"/>
    </source>
</evidence>
<comment type="similarity">
    <text evidence="6">Belongs to the RuvA family.</text>
</comment>
<keyword evidence="9" id="KW-1185">Reference proteome</keyword>
<comment type="caution">
    <text evidence="6">Lacks conserved residue(s) required for the propagation of feature annotation.</text>
</comment>
<dbReference type="Pfam" id="PF01330">
    <property type="entry name" value="RuvA_N"/>
    <property type="match status" value="1"/>
</dbReference>
<accession>A0ABS8D5I8</accession>
<protein>
    <recommendedName>
        <fullName evidence="6">Holliday junction branch migration complex subunit RuvA</fullName>
    </recommendedName>
</protein>
<reference evidence="8" key="1">
    <citation type="submission" date="2021-10" db="EMBL/GenBank/DDBJ databases">
        <title>The complete genome sequence of Leeia sp. TBRC 13508.</title>
        <authorList>
            <person name="Charoenyingcharoen P."/>
            <person name="Yukphan P."/>
        </authorList>
    </citation>
    <scope>NUCLEOTIDE SEQUENCE</scope>
    <source>
        <strain evidence="8">TBRC 13508</strain>
    </source>
</reference>
<dbReference type="InterPro" id="IPR000085">
    <property type="entry name" value="RuvA"/>
</dbReference>
<dbReference type="InterPro" id="IPR010994">
    <property type="entry name" value="RuvA_2-like"/>
</dbReference>